<proteinExistence type="predicted"/>
<feature type="transmembrane region" description="Helical" evidence="1">
    <location>
        <begin position="32"/>
        <end position="54"/>
    </location>
</feature>
<evidence type="ECO:0000313" key="2">
    <source>
        <dbReference type="EMBL" id="SUG56141.1"/>
    </source>
</evidence>
<keyword evidence="1" id="KW-1133">Transmembrane helix</keyword>
<dbReference type="EMBL" id="UGXH01000003">
    <property type="protein sequence ID" value="SUG56141.1"/>
    <property type="molecule type" value="Genomic_DNA"/>
</dbReference>
<dbReference type="Pfam" id="PF04971">
    <property type="entry name" value="Phage_holin_2_1"/>
    <property type="match status" value="1"/>
</dbReference>
<reference evidence="2 3" key="1">
    <citation type="submission" date="2018-06" db="EMBL/GenBank/DDBJ databases">
        <authorList>
            <consortium name="Pathogen Informatics"/>
            <person name="Doyle S."/>
        </authorList>
    </citation>
    <scope>NUCLEOTIDE SEQUENCE [LARGE SCALE GENOMIC DNA]</scope>
    <source>
        <strain evidence="2 3">NCTC10060</strain>
    </source>
</reference>
<gene>
    <name evidence="2" type="ORF">NCTC10060_03301</name>
</gene>
<name>A0A379TZX0_SALDZ</name>
<keyword evidence="1" id="KW-0812">Transmembrane</keyword>
<dbReference type="InterPro" id="IPR007054">
    <property type="entry name" value="Lysis_S"/>
</dbReference>
<dbReference type="GO" id="GO:0001907">
    <property type="term" value="P:symbiont-mediated killing of host cell"/>
    <property type="evidence" value="ECO:0007669"/>
    <property type="project" value="InterPro"/>
</dbReference>
<dbReference type="PIRSF" id="PIRSF030786">
    <property type="entry name" value="Lysis_S"/>
    <property type="match status" value="1"/>
</dbReference>
<dbReference type="AlphaFoldDB" id="A0A379TZX0"/>
<sequence>MIMDKMTTGVSYGVSFATTLYSVLDSFTPDEWAAIGILSGVIFGTLTFLTNFYFQWRRLKIQEREGDGGSKE</sequence>
<dbReference type="Proteomes" id="UP000254633">
    <property type="component" value="Unassembled WGS sequence"/>
</dbReference>
<evidence type="ECO:0000313" key="3">
    <source>
        <dbReference type="Proteomes" id="UP000254633"/>
    </source>
</evidence>
<organism evidence="2 3">
    <name type="scientific">Salmonella diarizonae</name>
    <dbReference type="NCBI Taxonomy" id="59204"/>
    <lineage>
        <taxon>Bacteria</taxon>
        <taxon>Pseudomonadati</taxon>
        <taxon>Pseudomonadota</taxon>
        <taxon>Gammaproteobacteria</taxon>
        <taxon>Enterobacterales</taxon>
        <taxon>Enterobacteriaceae</taxon>
        <taxon>Salmonella</taxon>
    </lineage>
</organism>
<evidence type="ECO:0000256" key="1">
    <source>
        <dbReference type="SAM" id="Phobius"/>
    </source>
</evidence>
<protein>
    <submittedName>
        <fullName evidence="2">Lysis protein S</fullName>
    </submittedName>
</protein>
<keyword evidence="1" id="KW-0472">Membrane</keyword>
<dbReference type="GO" id="GO:0140911">
    <property type="term" value="F:pore-forming activity"/>
    <property type="evidence" value="ECO:0007669"/>
    <property type="project" value="InterPro"/>
</dbReference>
<accession>A0A379TZX0</accession>